<keyword evidence="5" id="KW-0521">NADP</keyword>
<dbReference type="InterPro" id="IPR029479">
    <property type="entry name" value="Nitroreductase"/>
</dbReference>
<keyword evidence="4" id="KW-0288">FMN</keyword>
<gene>
    <name evidence="8" type="ORF">BD809_104119</name>
</gene>
<comment type="similarity">
    <text evidence="2">Belongs to the nitroreductase family.</text>
</comment>
<comment type="cofactor">
    <cofactor evidence="1">
        <name>FMN</name>
        <dbReference type="ChEBI" id="CHEBI:58210"/>
    </cofactor>
</comment>
<dbReference type="Pfam" id="PF00881">
    <property type="entry name" value="Nitroreductase"/>
    <property type="match status" value="1"/>
</dbReference>
<evidence type="ECO:0000256" key="1">
    <source>
        <dbReference type="ARBA" id="ARBA00001917"/>
    </source>
</evidence>
<evidence type="ECO:0000313" key="8">
    <source>
        <dbReference type="EMBL" id="TYP74301.1"/>
    </source>
</evidence>
<dbReference type="Proteomes" id="UP000324376">
    <property type="component" value="Unassembled WGS sequence"/>
</dbReference>
<dbReference type="PANTHER" id="PTHR43673">
    <property type="entry name" value="NAD(P)H NITROREDUCTASE YDGI-RELATED"/>
    <property type="match status" value="1"/>
</dbReference>
<keyword evidence="6" id="KW-0560">Oxidoreductase</keyword>
<dbReference type="EMBL" id="VNHU01000004">
    <property type="protein sequence ID" value="TYP74301.1"/>
    <property type="molecule type" value="Genomic_DNA"/>
</dbReference>
<protein>
    <submittedName>
        <fullName evidence="8">Nitroreductase</fullName>
    </submittedName>
</protein>
<reference evidence="8 9" key="1">
    <citation type="submission" date="2019-07" db="EMBL/GenBank/DDBJ databases">
        <title>Genomic Encyclopedia of Archaeal and Bacterial Type Strains, Phase II (KMG-II): from individual species to whole genera.</title>
        <authorList>
            <person name="Goeker M."/>
        </authorList>
    </citation>
    <scope>NUCLEOTIDE SEQUENCE [LARGE SCALE GENOMIC DNA]</scope>
    <source>
        <strain evidence="8 9">DSM 17527</strain>
    </source>
</reference>
<keyword evidence="9" id="KW-1185">Reference proteome</keyword>
<organism evidence="8 9">
    <name type="scientific">Aquimarina intermedia</name>
    <dbReference type="NCBI Taxonomy" id="350814"/>
    <lineage>
        <taxon>Bacteria</taxon>
        <taxon>Pseudomonadati</taxon>
        <taxon>Bacteroidota</taxon>
        <taxon>Flavobacteriia</taxon>
        <taxon>Flavobacteriales</taxon>
        <taxon>Flavobacteriaceae</taxon>
        <taxon>Aquimarina</taxon>
    </lineage>
</organism>
<evidence type="ECO:0000313" key="9">
    <source>
        <dbReference type="Proteomes" id="UP000324376"/>
    </source>
</evidence>
<dbReference type="GO" id="GO:0016491">
    <property type="term" value="F:oxidoreductase activity"/>
    <property type="evidence" value="ECO:0007669"/>
    <property type="project" value="UniProtKB-KW"/>
</dbReference>
<feature type="domain" description="Nitroreductase" evidence="7">
    <location>
        <begin position="8"/>
        <end position="185"/>
    </location>
</feature>
<dbReference type="SUPFAM" id="SSF55469">
    <property type="entry name" value="FMN-dependent nitroreductase-like"/>
    <property type="match status" value="1"/>
</dbReference>
<evidence type="ECO:0000256" key="5">
    <source>
        <dbReference type="ARBA" id="ARBA00022857"/>
    </source>
</evidence>
<keyword evidence="3" id="KW-0285">Flavoprotein</keyword>
<evidence type="ECO:0000256" key="4">
    <source>
        <dbReference type="ARBA" id="ARBA00022643"/>
    </source>
</evidence>
<evidence type="ECO:0000256" key="3">
    <source>
        <dbReference type="ARBA" id="ARBA00022630"/>
    </source>
</evidence>
<sequence length="213" mass="24510">MNIIESLQWRYATKKFDPSRLLPNEKIDILAQAFNLTATSYGLQPLRLVIIQNKKLQQELTKHSWNQHQVADASHLLILCIEKRVAETFITKHFENVKAIRNTDDTILDPFKQQLITSFKDKPKEDITNWAAKQAYLAMGNLLTVCATEQIDACPMEGFIPEKYDEILNLSENDLSSVLVLPVGYRAEDDMFSKLQKVRRNMGETVIYHNADN</sequence>
<dbReference type="CDD" id="cd02149">
    <property type="entry name" value="NfsB-like"/>
    <property type="match status" value="1"/>
</dbReference>
<accession>A0A5S5C4F7</accession>
<dbReference type="AlphaFoldDB" id="A0A5S5C4F7"/>
<comment type="caution">
    <text evidence="8">The sequence shown here is derived from an EMBL/GenBank/DDBJ whole genome shotgun (WGS) entry which is preliminary data.</text>
</comment>
<evidence type="ECO:0000256" key="2">
    <source>
        <dbReference type="ARBA" id="ARBA00007118"/>
    </source>
</evidence>
<name>A0A5S5C4F7_9FLAO</name>
<dbReference type="PANTHER" id="PTHR43673:SF2">
    <property type="entry name" value="NITROREDUCTASE"/>
    <property type="match status" value="1"/>
</dbReference>
<dbReference type="RefSeq" id="WP_148782418.1">
    <property type="nucleotide sequence ID" value="NZ_VNHU01000004.1"/>
</dbReference>
<dbReference type="InterPro" id="IPR033878">
    <property type="entry name" value="NfsB-like"/>
</dbReference>
<evidence type="ECO:0000256" key="6">
    <source>
        <dbReference type="ARBA" id="ARBA00023002"/>
    </source>
</evidence>
<dbReference type="InterPro" id="IPR000415">
    <property type="entry name" value="Nitroreductase-like"/>
</dbReference>
<proteinExistence type="inferred from homology"/>
<dbReference type="OrthoDB" id="9809288at2"/>
<evidence type="ECO:0000259" key="7">
    <source>
        <dbReference type="Pfam" id="PF00881"/>
    </source>
</evidence>
<dbReference type="Gene3D" id="3.40.109.10">
    <property type="entry name" value="NADH Oxidase"/>
    <property type="match status" value="1"/>
</dbReference>